<organism evidence="1 2">
    <name type="scientific">Psychromonas arctica</name>
    <dbReference type="NCBI Taxonomy" id="168275"/>
    <lineage>
        <taxon>Bacteria</taxon>
        <taxon>Pseudomonadati</taxon>
        <taxon>Pseudomonadota</taxon>
        <taxon>Gammaproteobacteria</taxon>
        <taxon>Alteromonadales</taxon>
        <taxon>Psychromonadaceae</taxon>
        <taxon>Psychromonas</taxon>
    </lineage>
</organism>
<gene>
    <name evidence="1" type="ORF">V6255_18390</name>
</gene>
<keyword evidence="2" id="KW-1185">Reference proteome</keyword>
<evidence type="ECO:0000313" key="2">
    <source>
        <dbReference type="Proteomes" id="UP001366060"/>
    </source>
</evidence>
<dbReference type="Proteomes" id="UP001366060">
    <property type="component" value="Unassembled WGS sequence"/>
</dbReference>
<protein>
    <submittedName>
        <fullName evidence="1">Uncharacterized protein</fullName>
    </submittedName>
</protein>
<reference evidence="1 2" key="1">
    <citation type="submission" date="2024-02" db="EMBL/GenBank/DDBJ databases">
        <title>Bacteria isolated from the canopy kelp, Nereocystis luetkeana.</title>
        <authorList>
            <person name="Pfister C.A."/>
            <person name="Younker I.T."/>
            <person name="Light S.H."/>
        </authorList>
    </citation>
    <scope>NUCLEOTIDE SEQUENCE [LARGE SCALE GENOMIC DNA]</scope>
    <source>
        <strain evidence="1 2">TI.2.07</strain>
    </source>
</reference>
<dbReference type="RefSeq" id="WP_341629422.1">
    <property type="nucleotide sequence ID" value="NZ_JBAKBA010000233.1"/>
</dbReference>
<sequence length="61" mass="7104">LKDLTIKNRRIMVNLLTSEERGIAYCDPLFISKHDIDKWAVIFKKETFSNLILVGQLDNLL</sequence>
<evidence type="ECO:0000313" key="1">
    <source>
        <dbReference type="EMBL" id="MEL0661079.1"/>
    </source>
</evidence>
<dbReference type="EMBL" id="JBAKBA010000233">
    <property type="protein sequence ID" value="MEL0661079.1"/>
    <property type="molecule type" value="Genomic_DNA"/>
</dbReference>
<proteinExistence type="predicted"/>
<comment type="caution">
    <text evidence="1">The sequence shown here is derived from an EMBL/GenBank/DDBJ whole genome shotgun (WGS) entry which is preliminary data.</text>
</comment>
<feature type="non-terminal residue" evidence="1">
    <location>
        <position position="1"/>
    </location>
</feature>
<accession>A0ABU9HGP9</accession>
<name>A0ABU9HGP9_9GAMM</name>